<organism evidence="1 2">
    <name type="scientific">Chaenocephalus aceratus</name>
    <name type="common">Blackfin icefish</name>
    <name type="synonym">Chaenichthys aceratus</name>
    <dbReference type="NCBI Taxonomy" id="36190"/>
    <lineage>
        <taxon>Eukaryota</taxon>
        <taxon>Metazoa</taxon>
        <taxon>Chordata</taxon>
        <taxon>Craniata</taxon>
        <taxon>Vertebrata</taxon>
        <taxon>Euteleostomi</taxon>
        <taxon>Actinopterygii</taxon>
        <taxon>Neopterygii</taxon>
        <taxon>Teleostei</taxon>
        <taxon>Neoteleostei</taxon>
        <taxon>Acanthomorphata</taxon>
        <taxon>Eupercaria</taxon>
        <taxon>Perciformes</taxon>
        <taxon>Notothenioidei</taxon>
        <taxon>Channichthyidae</taxon>
        <taxon>Chaenocephalus</taxon>
    </lineage>
</organism>
<protein>
    <submittedName>
        <fullName evidence="1">Uncharacterized protein</fullName>
    </submittedName>
</protein>
<reference evidence="1" key="1">
    <citation type="submission" date="2022-05" db="EMBL/GenBank/DDBJ databases">
        <title>Chromosome-level genome of Chaenocephalus aceratus.</title>
        <authorList>
            <person name="Park H."/>
        </authorList>
    </citation>
    <scope>NUCLEOTIDE SEQUENCE</scope>
    <source>
        <strain evidence="1">KU_202001</strain>
    </source>
</reference>
<evidence type="ECO:0000313" key="1">
    <source>
        <dbReference type="EMBL" id="KAI4817636.1"/>
    </source>
</evidence>
<evidence type="ECO:0000313" key="2">
    <source>
        <dbReference type="Proteomes" id="UP001057452"/>
    </source>
</evidence>
<keyword evidence="2" id="KW-1185">Reference proteome</keyword>
<sequence>KDPACPTLLTSQNNFRGVRVCRLTGGVEAIVTGDGRVRGCQGGWVSPGTTPVSPESRLADQSRQEAAPTFSQLSQGHT</sequence>
<accession>A0ACB9WUH9</accession>
<comment type="caution">
    <text evidence="1">The sequence shown here is derived from an EMBL/GenBank/DDBJ whole genome shotgun (WGS) entry which is preliminary data.</text>
</comment>
<feature type="non-terminal residue" evidence="1">
    <location>
        <position position="78"/>
    </location>
</feature>
<feature type="non-terminal residue" evidence="1">
    <location>
        <position position="1"/>
    </location>
</feature>
<dbReference type="Proteomes" id="UP001057452">
    <property type="component" value="Chromosome 11"/>
</dbReference>
<name>A0ACB9WUH9_CHAAC</name>
<proteinExistence type="predicted"/>
<gene>
    <name evidence="1" type="ORF">KUCAC02_011019</name>
</gene>
<dbReference type="EMBL" id="CM043795">
    <property type="protein sequence ID" value="KAI4817636.1"/>
    <property type="molecule type" value="Genomic_DNA"/>
</dbReference>